<feature type="domain" description="C2H2-type" evidence="2">
    <location>
        <begin position="374"/>
        <end position="400"/>
    </location>
</feature>
<feature type="region of interest" description="Disordered" evidence="1">
    <location>
        <begin position="531"/>
        <end position="550"/>
    </location>
</feature>
<accession>S3D7E3</accession>
<keyword evidence="4" id="KW-1185">Reference proteome</keyword>
<proteinExistence type="predicted"/>
<dbReference type="KEGG" id="glz:GLAREA_10106"/>
<dbReference type="Proteomes" id="UP000016922">
    <property type="component" value="Unassembled WGS sequence"/>
</dbReference>
<sequence length="871" mass="99428">MERHDGSSSSAQRVHPSSDTPDLGGSIAAAAQSCSKLFQECAKHIEYARSTKQTYSSQVLEQGKRYDLWARNIAASQPSQFPTSLEYRLRSDANARKIVQKALDYVNESLEMIIPILSGDKQILTWEEEINTHTQIDSQRDLSARAYREDPEFKPVLISEYELPARTTSELAELSLSIQEGITNLFELSMIIRKRPEKDDYIKASLRYNFDPKFDINHVGDKYPVARSGEPWLMERLGTAITRRRQYLLYRKEHQKRSEEFHQVSKDVDGKTVWSGTKASTFVPDNRLGDSTSQSSIPDDPIILSSRPQTEYADSSRGKDAGSDLLRTPLLPKGANGVRTGYGEHFECPYCWPPQTVQNKNEWKKHIFSDLRPYVCTFEGCGLNMFESQNQWFDHETRFHRKQWQCNICHEEGPMIRSALEVHMKNQHASDVEEATIDASLDECIVPRIDATKCPLCKDYGARLQRINQSGKCDVSLKQFQEHLGRHMEQLALASLPEDDRDEEYDEDDDLFEPADEEYAEMAKVQVTKRFGEFNRGQEEKDPNEYASPSRFEAYIDTTDPLIEVPEISPRPSISAAPADHERPEKLGRPVDGRQFESRERRSSPNSEDDSSPLSRRFTKRMRNLLGGTSKVNSADIKRADAKDYPQIPGEELRHPSFRVRSPVPEERTQRPRTPPSPTGAISNQGRPFYERRDSASDSIDYPTVSGDDPLNPYQKHVEAQRREGPGRKPDTQPTSKYWDAAQSEGGSDHAERLQELENSLDKLSKKTEDSSENPKTNDPEGPSTQIPPALQRVMYHLDTPKFQEGDYVYIESKNLGPVVGPLVISARSRIYRSDGKQSKNETLWGYQLLHNDKLYNSGEWVEELRLRKSP</sequence>
<feature type="compositionally biased region" description="Basic and acidic residues" evidence="1">
    <location>
        <begin position="716"/>
        <end position="731"/>
    </location>
</feature>
<dbReference type="eggNOG" id="ENOG502S2T0">
    <property type="taxonomic scope" value="Eukaryota"/>
</dbReference>
<dbReference type="EMBL" id="KE145356">
    <property type="protein sequence ID" value="EPE34412.1"/>
    <property type="molecule type" value="Genomic_DNA"/>
</dbReference>
<feature type="region of interest" description="Disordered" evidence="1">
    <location>
        <begin position="284"/>
        <end position="328"/>
    </location>
</feature>
<dbReference type="PROSITE" id="PS51257">
    <property type="entry name" value="PROKAR_LIPOPROTEIN"/>
    <property type="match status" value="1"/>
</dbReference>
<feature type="domain" description="C2H2-type" evidence="2">
    <location>
        <begin position="404"/>
        <end position="428"/>
    </location>
</feature>
<feature type="domain" description="C2H2-type" evidence="2">
    <location>
        <begin position="452"/>
        <end position="487"/>
    </location>
</feature>
<dbReference type="OrthoDB" id="6133115at2759"/>
<feature type="region of interest" description="Disordered" evidence="1">
    <location>
        <begin position="1"/>
        <end position="25"/>
    </location>
</feature>
<evidence type="ECO:0000313" key="4">
    <source>
        <dbReference type="Proteomes" id="UP000016922"/>
    </source>
</evidence>
<dbReference type="GeneID" id="19469153"/>
<dbReference type="InterPro" id="IPR013087">
    <property type="entry name" value="Znf_C2H2_type"/>
</dbReference>
<feature type="compositionally biased region" description="Low complexity" evidence="1">
    <location>
        <begin position="290"/>
        <end position="308"/>
    </location>
</feature>
<feature type="region of interest" description="Disordered" evidence="1">
    <location>
        <begin position="565"/>
        <end position="789"/>
    </location>
</feature>
<dbReference type="SMART" id="SM00355">
    <property type="entry name" value="ZnF_C2H2"/>
    <property type="match status" value="3"/>
</dbReference>
<feature type="compositionally biased region" description="Basic and acidic residues" evidence="1">
    <location>
        <begin position="531"/>
        <end position="544"/>
    </location>
</feature>
<protein>
    <recommendedName>
        <fullName evidence="2">C2H2-type domain-containing protein</fullName>
    </recommendedName>
</protein>
<evidence type="ECO:0000313" key="3">
    <source>
        <dbReference type="EMBL" id="EPE34412.1"/>
    </source>
</evidence>
<dbReference type="InterPro" id="IPR058925">
    <property type="entry name" value="zf-C2H2_AcuF"/>
</dbReference>
<reference evidence="3 4" key="1">
    <citation type="journal article" date="2013" name="BMC Genomics">
        <title>Genomics-driven discovery of the pneumocandin biosynthetic gene cluster in the fungus Glarea lozoyensis.</title>
        <authorList>
            <person name="Chen L."/>
            <person name="Yue Q."/>
            <person name="Zhang X."/>
            <person name="Xiang M."/>
            <person name="Wang C."/>
            <person name="Li S."/>
            <person name="Che Y."/>
            <person name="Ortiz-Lopez F.J."/>
            <person name="Bills G.F."/>
            <person name="Liu X."/>
            <person name="An Z."/>
        </authorList>
    </citation>
    <scope>NUCLEOTIDE SEQUENCE [LARGE SCALE GENOMIC DNA]</scope>
    <source>
        <strain evidence="4">ATCC 20868 / MF5171</strain>
    </source>
</reference>
<dbReference type="Pfam" id="PF26082">
    <property type="entry name" value="zf-C2H2_AcuF"/>
    <property type="match status" value="1"/>
</dbReference>
<dbReference type="RefSeq" id="XP_008078347.1">
    <property type="nucleotide sequence ID" value="XM_008080156.1"/>
</dbReference>
<gene>
    <name evidence="3" type="ORF">GLAREA_10106</name>
</gene>
<dbReference type="PANTHER" id="PTHR35391">
    <property type="entry name" value="C2H2-TYPE DOMAIN-CONTAINING PROTEIN-RELATED"/>
    <property type="match status" value="1"/>
</dbReference>
<feature type="compositionally biased region" description="Polar residues" evidence="1">
    <location>
        <begin position="7"/>
        <end position="20"/>
    </location>
</feature>
<evidence type="ECO:0000256" key="1">
    <source>
        <dbReference type="SAM" id="MobiDB-lite"/>
    </source>
</evidence>
<evidence type="ECO:0000259" key="2">
    <source>
        <dbReference type="SMART" id="SM00355"/>
    </source>
</evidence>
<dbReference type="PANTHER" id="PTHR35391:SF7">
    <property type="entry name" value="C2H2-TYPE DOMAIN-CONTAINING PROTEIN"/>
    <property type="match status" value="1"/>
</dbReference>
<name>S3D7E3_GLAL2</name>
<feature type="compositionally biased region" description="Basic and acidic residues" evidence="1">
    <location>
        <begin position="747"/>
        <end position="770"/>
    </location>
</feature>
<organism evidence="3 4">
    <name type="scientific">Glarea lozoyensis (strain ATCC 20868 / MF5171)</name>
    <dbReference type="NCBI Taxonomy" id="1116229"/>
    <lineage>
        <taxon>Eukaryota</taxon>
        <taxon>Fungi</taxon>
        <taxon>Dikarya</taxon>
        <taxon>Ascomycota</taxon>
        <taxon>Pezizomycotina</taxon>
        <taxon>Leotiomycetes</taxon>
        <taxon>Helotiales</taxon>
        <taxon>Helotiaceae</taxon>
        <taxon>Glarea</taxon>
    </lineage>
</organism>
<dbReference type="AlphaFoldDB" id="S3D7E3"/>
<feature type="compositionally biased region" description="Basic and acidic residues" evidence="1">
    <location>
        <begin position="579"/>
        <end position="603"/>
    </location>
</feature>
<dbReference type="HOGENOM" id="CLU_329555_0_0_1"/>